<feature type="non-terminal residue" evidence="1">
    <location>
        <position position="1"/>
    </location>
</feature>
<gene>
    <name evidence="1" type="ORF">WMSIL1_LOCUS8208</name>
</gene>
<sequence length="98" mass="11588">CDSSYSDHTISCVQTKRTRKYRSSIDRGDPLPIQQLSDEYQKQLLPRCRFCGERRYHRDWLIEDVTTRTATKIVTKKASAESLLRAVQRGRTRTIRER</sequence>
<reference evidence="1 2" key="1">
    <citation type="submission" date="2019-07" db="EMBL/GenBank/DDBJ databases">
        <authorList>
            <person name="Jastrzebski P J."/>
            <person name="Paukszto L."/>
            <person name="Jastrzebski P J."/>
        </authorList>
    </citation>
    <scope>NUCLEOTIDE SEQUENCE [LARGE SCALE GENOMIC DNA]</scope>
    <source>
        <strain evidence="1 2">WMS-il1</strain>
    </source>
</reference>
<protein>
    <submittedName>
        <fullName evidence="1">Uncharacterized protein</fullName>
    </submittedName>
</protein>
<dbReference type="Proteomes" id="UP000321570">
    <property type="component" value="Unassembled WGS sequence"/>
</dbReference>
<evidence type="ECO:0000313" key="1">
    <source>
        <dbReference type="EMBL" id="VUZ49195.1"/>
    </source>
</evidence>
<proteinExistence type="predicted"/>
<evidence type="ECO:0000313" key="2">
    <source>
        <dbReference type="Proteomes" id="UP000321570"/>
    </source>
</evidence>
<dbReference type="AlphaFoldDB" id="A0A564YPN2"/>
<dbReference type="EMBL" id="CABIJS010000322">
    <property type="protein sequence ID" value="VUZ49195.1"/>
    <property type="molecule type" value="Genomic_DNA"/>
</dbReference>
<name>A0A564YPN2_HYMDI</name>
<organism evidence="1 2">
    <name type="scientific">Hymenolepis diminuta</name>
    <name type="common">Rat tapeworm</name>
    <dbReference type="NCBI Taxonomy" id="6216"/>
    <lineage>
        <taxon>Eukaryota</taxon>
        <taxon>Metazoa</taxon>
        <taxon>Spiralia</taxon>
        <taxon>Lophotrochozoa</taxon>
        <taxon>Platyhelminthes</taxon>
        <taxon>Cestoda</taxon>
        <taxon>Eucestoda</taxon>
        <taxon>Cyclophyllidea</taxon>
        <taxon>Hymenolepididae</taxon>
        <taxon>Hymenolepis</taxon>
    </lineage>
</organism>
<keyword evidence="2" id="KW-1185">Reference proteome</keyword>
<accession>A0A564YPN2</accession>